<evidence type="ECO:0000256" key="1">
    <source>
        <dbReference type="ARBA" id="ARBA00008791"/>
    </source>
</evidence>
<dbReference type="InterPro" id="IPR006015">
    <property type="entry name" value="Universal_stress_UspA"/>
</dbReference>
<dbReference type="PANTHER" id="PTHR46268:SF6">
    <property type="entry name" value="UNIVERSAL STRESS PROTEIN UP12"/>
    <property type="match status" value="1"/>
</dbReference>
<evidence type="ECO:0000259" key="2">
    <source>
        <dbReference type="Pfam" id="PF00582"/>
    </source>
</evidence>
<dbReference type="PANTHER" id="PTHR46268">
    <property type="entry name" value="STRESS RESPONSE PROTEIN NHAX"/>
    <property type="match status" value="1"/>
</dbReference>
<reference evidence="3" key="1">
    <citation type="submission" date="2020-10" db="EMBL/GenBank/DDBJ databases">
        <title>Bacterium isolated from coastal waters sediment.</title>
        <authorList>
            <person name="Chen R.-J."/>
            <person name="Lu D.-C."/>
            <person name="Zhu K.-L."/>
            <person name="Du Z.-J."/>
        </authorList>
    </citation>
    <scope>NUCLEOTIDE SEQUENCE</scope>
    <source>
        <strain evidence="3">N1Y112</strain>
    </source>
</reference>
<keyword evidence="4" id="KW-1185">Reference proteome</keyword>
<dbReference type="Proteomes" id="UP000640333">
    <property type="component" value="Unassembled WGS sequence"/>
</dbReference>
<protein>
    <submittedName>
        <fullName evidence="3">Universal stress protein</fullName>
    </submittedName>
</protein>
<evidence type="ECO:0000313" key="4">
    <source>
        <dbReference type="Proteomes" id="UP000640333"/>
    </source>
</evidence>
<name>A0A8J7F9P1_9GAMM</name>
<organism evidence="3 4">
    <name type="scientific">Pontibacterium sinense</name>
    <dbReference type="NCBI Taxonomy" id="2781979"/>
    <lineage>
        <taxon>Bacteria</taxon>
        <taxon>Pseudomonadati</taxon>
        <taxon>Pseudomonadota</taxon>
        <taxon>Gammaproteobacteria</taxon>
        <taxon>Oceanospirillales</taxon>
        <taxon>Oceanospirillaceae</taxon>
        <taxon>Pontibacterium</taxon>
    </lineage>
</organism>
<dbReference type="RefSeq" id="WP_193952349.1">
    <property type="nucleotide sequence ID" value="NZ_JADEYS010000004.1"/>
</dbReference>
<gene>
    <name evidence="3" type="ORF">IOQ59_05910</name>
</gene>
<dbReference type="InterPro" id="IPR006016">
    <property type="entry name" value="UspA"/>
</dbReference>
<dbReference type="EMBL" id="JADEYS010000004">
    <property type="protein sequence ID" value="MBE9396797.1"/>
    <property type="molecule type" value="Genomic_DNA"/>
</dbReference>
<dbReference type="PRINTS" id="PR01438">
    <property type="entry name" value="UNVRSLSTRESS"/>
</dbReference>
<dbReference type="AlphaFoldDB" id="A0A8J7F9P1"/>
<feature type="domain" description="UspA" evidence="2">
    <location>
        <begin position="1"/>
        <end position="142"/>
    </location>
</feature>
<evidence type="ECO:0000313" key="3">
    <source>
        <dbReference type="EMBL" id="MBE9396797.1"/>
    </source>
</evidence>
<dbReference type="SUPFAM" id="SSF52402">
    <property type="entry name" value="Adenine nucleotide alpha hydrolases-like"/>
    <property type="match status" value="1"/>
</dbReference>
<dbReference type="Pfam" id="PF00582">
    <property type="entry name" value="Usp"/>
    <property type="match status" value="1"/>
</dbReference>
<comment type="similarity">
    <text evidence="1">Belongs to the universal stress protein A family.</text>
</comment>
<dbReference type="Gene3D" id="3.40.50.620">
    <property type="entry name" value="HUPs"/>
    <property type="match status" value="1"/>
</dbReference>
<dbReference type="InterPro" id="IPR014729">
    <property type="entry name" value="Rossmann-like_a/b/a_fold"/>
</dbReference>
<dbReference type="CDD" id="cd00293">
    <property type="entry name" value="USP-like"/>
    <property type="match status" value="1"/>
</dbReference>
<sequence>MFTKVLVPVDLAEPEFTKKSLQLALREVRENGVELHLITVVPGFSNSLVASFFSEKEHQKAVTEVARQFKQFAKDELPEEVKPVLKVYEGSPAEQIVGYVKDKAIDLVVMSAHHRSRVDEFLLGSVSARVVERANCSVLLLKN</sequence>
<comment type="caution">
    <text evidence="3">The sequence shown here is derived from an EMBL/GenBank/DDBJ whole genome shotgun (WGS) entry which is preliminary data.</text>
</comment>
<proteinExistence type="inferred from homology"/>
<accession>A0A8J7F9P1</accession>